<keyword evidence="1" id="KW-0732">Signal</keyword>
<dbReference type="RefSeq" id="WP_144256238.1">
    <property type="nucleotide sequence ID" value="NZ_VJZT01000007.1"/>
</dbReference>
<feature type="chain" id="PRO_5022229318" description="CarboxypepD_reg-like domain-containing protein" evidence="1">
    <location>
        <begin position="19"/>
        <end position="249"/>
    </location>
</feature>
<proteinExistence type="predicted"/>
<sequence length="249" mass="27969">MIRAVSIFFLLATTTVWAQEKNVSKLNGKIMSTVSNLEGIYIINLKTEKAAISDRDGYFSLPAAVGDTLLLSAVQFKGLRICLTPKSFEGDLFYVKMTPIMNQLNEVIIKRYATINAEALGIIPKGQKSYTPAERKLKAATGMDAKYGLSTSFSIDPLLNLLSGRTAMLKKELAVEKKEQHMQQIENLFDMDFFTKKLKIPSEYVKGFEYYAVENEKFIVILESNNKTSTEFLIGELATKYKDLLASEK</sequence>
<protein>
    <recommendedName>
        <fullName evidence="4">CarboxypepD_reg-like domain-containing protein</fullName>
    </recommendedName>
</protein>
<dbReference type="SUPFAM" id="SSF49464">
    <property type="entry name" value="Carboxypeptidase regulatory domain-like"/>
    <property type="match status" value="1"/>
</dbReference>
<dbReference type="AlphaFoldDB" id="A0A553E3Z7"/>
<evidence type="ECO:0008006" key="4">
    <source>
        <dbReference type="Google" id="ProtNLM"/>
    </source>
</evidence>
<dbReference type="EMBL" id="VJZT01000007">
    <property type="protein sequence ID" value="TRX39662.1"/>
    <property type="molecule type" value="Genomic_DNA"/>
</dbReference>
<name>A0A553E3Z7_9FLAO</name>
<comment type="caution">
    <text evidence="2">The sequence shown here is derived from an EMBL/GenBank/DDBJ whole genome shotgun (WGS) entry which is preliminary data.</text>
</comment>
<dbReference type="InterPro" id="IPR008969">
    <property type="entry name" value="CarboxyPept-like_regulatory"/>
</dbReference>
<reference evidence="2 3" key="1">
    <citation type="submission" date="2019-07" db="EMBL/GenBank/DDBJ databases">
        <title>Novel species of Flavobacterium.</title>
        <authorList>
            <person name="Liu Q."/>
            <person name="Xin Y.-H."/>
        </authorList>
    </citation>
    <scope>NUCLEOTIDE SEQUENCE [LARGE SCALE GENOMIC DNA]</scope>
    <source>
        <strain evidence="2 3">LB1R34</strain>
    </source>
</reference>
<dbReference type="Proteomes" id="UP000316371">
    <property type="component" value="Unassembled WGS sequence"/>
</dbReference>
<dbReference type="OrthoDB" id="1427655at2"/>
<evidence type="ECO:0000256" key="1">
    <source>
        <dbReference type="SAM" id="SignalP"/>
    </source>
</evidence>
<gene>
    <name evidence="2" type="ORF">FNW21_08105</name>
</gene>
<evidence type="ECO:0000313" key="2">
    <source>
        <dbReference type="EMBL" id="TRX39662.1"/>
    </source>
</evidence>
<feature type="signal peptide" evidence="1">
    <location>
        <begin position="1"/>
        <end position="18"/>
    </location>
</feature>
<organism evidence="2 3">
    <name type="scientific">Flavobacterium restrictum</name>
    <dbReference type="NCBI Taxonomy" id="2594428"/>
    <lineage>
        <taxon>Bacteria</taxon>
        <taxon>Pseudomonadati</taxon>
        <taxon>Bacteroidota</taxon>
        <taxon>Flavobacteriia</taxon>
        <taxon>Flavobacteriales</taxon>
        <taxon>Flavobacteriaceae</taxon>
        <taxon>Flavobacterium</taxon>
    </lineage>
</organism>
<accession>A0A553E3Z7</accession>
<keyword evidence="3" id="KW-1185">Reference proteome</keyword>
<evidence type="ECO:0000313" key="3">
    <source>
        <dbReference type="Proteomes" id="UP000316371"/>
    </source>
</evidence>